<accession>A0ABW0ECN9</accession>
<dbReference type="RefSeq" id="WP_378017358.1">
    <property type="nucleotide sequence ID" value="NZ_JBHSKT010000005.1"/>
</dbReference>
<dbReference type="Proteomes" id="UP001596161">
    <property type="component" value="Unassembled WGS sequence"/>
</dbReference>
<dbReference type="Pfam" id="PF07927">
    <property type="entry name" value="HicA_toxin"/>
    <property type="match status" value="1"/>
</dbReference>
<sequence>MSKLEKLIARIKSKPKDFTWKEATTLMNAYGYELKAGGKTGGSRRAFVHTESKTIIYLHEPHPGSILKAYQLKIIMESLKI</sequence>
<comment type="caution">
    <text evidence="1">The sequence shown here is derived from an EMBL/GenBank/DDBJ whole genome shotgun (WGS) entry which is preliminary data.</text>
</comment>
<keyword evidence="2" id="KW-1185">Reference proteome</keyword>
<gene>
    <name evidence="1" type="ORF">ACFPIB_10250</name>
</gene>
<organism evidence="1 2">
    <name type="scientific">Adhaeribacter terreus</name>
    <dbReference type="NCBI Taxonomy" id="529703"/>
    <lineage>
        <taxon>Bacteria</taxon>
        <taxon>Pseudomonadati</taxon>
        <taxon>Bacteroidota</taxon>
        <taxon>Cytophagia</taxon>
        <taxon>Cytophagales</taxon>
        <taxon>Hymenobacteraceae</taxon>
        <taxon>Adhaeribacter</taxon>
    </lineage>
</organism>
<evidence type="ECO:0000313" key="2">
    <source>
        <dbReference type="Proteomes" id="UP001596161"/>
    </source>
</evidence>
<proteinExistence type="predicted"/>
<name>A0ABW0ECN9_9BACT</name>
<protein>
    <submittedName>
        <fullName evidence="1">Type II toxin-antitoxin system HicA family toxin</fullName>
    </submittedName>
</protein>
<dbReference type="InterPro" id="IPR012933">
    <property type="entry name" value="HicA_mRNA_interferase"/>
</dbReference>
<dbReference type="EMBL" id="JBHSKT010000005">
    <property type="protein sequence ID" value="MFC5270991.1"/>
    <property type="molecule type" value="Genomic_DNA"/>
</dbReference>
<reference evidence="2" key="1">
    <citation type="journal article" date="2019" name="Int. J. Syst. Evol. Microbiol.">
        <title>The Global Catalogue of Microorganisms (GCM) 10K type strain sequencing project: providing services to taxonomists for standard genome sequencing and annotation.</title>
        <authorList>
            <consortium name="The Broad Institute Genomics Platform"/>
            <consortium name="The Broad Institute Genome Sequencing Center for Infectious Disease"/>
            <person name="Wu L."/>
            <person name="Ma J."/>
        </authorList>
    </citation>
    <scope>NUCLEOTIDE SEQUENCE [LARGE SCALE GENOMIC DNA]</scope>
    <source>
        <strain evidence="2">KACC 12602</strain>
    </source>
</reference>
<evidence type="ECO:0000313" key="1">
    <source>
        <dbReference type="EMBL" id="MFC5270991.1"/>
    </source>
</evidence>